<feature type="region of interest" description="Disordered" evidence="1">
    <location>
        <begin position="159"/>
        <end position="395"/>
    </location>
</feature>
<dbReference type="GO" id="GO:0003677">
    <property type="term" value="F:DNA binding"/>
    <property type="evidence" value="ECO:0007669"/>
    <property type="project" value="UniProtKB-KW"/>
</dbReference>
<proteinExistence type="predicted"/>
<dbReference type="EMBL" id="CP060789">
    <property type="protein sequence ID" value="QNP55630.1"/>
    <property type="molecule type" value="Genomic_DNA"/>
</dbReference>
<dbReference type="Pfam" id="PF06224">
    <property type="entry name" value="AlkZ-like"/>
    <property type="match status" value="1"/>
</dbReference>
<feature type="compositionally biased region" description="Polar residues" evidence="1">
    <location>
        <begin position="159"/>
        <end position="169"/>
    </location>
</feature>
<evidence type="ECO:0000313" key="2">
    <source>
        <dbReference type="EMBL" id="QNP55630.1"/>
    </source>
</evidence>
<feature type="compositionally biased region" description="Low complexity" evidence="1">
    <location>
        <begin position="243"/>
        <end position="254"/>
    </location>
</feature>
<dbReference type="InterPro" id="IPR009351">
    <property type="entry name" value="AlkZ-like"/>
</dbReference>
<accession>A0A7H0H514</accession>
<feature type="compositionally biased region" description="Pro residues" evidence="1">
    <location>
        <begin position="221"/>
        <end position="230"/>
    </location>
</feature>
<keyword evidence="3" id="KW-1185">Reference proteome</keyword>
<protein>
    <submittedName>
        <fullName evidence="2">Winged helix DNA-binding domain-containing protein</fullName>
    </submittedName>
</protein>
<reference evidence="2 3" key="1">
    <citation type="submission" date="2020-08" db="EMBL/GenBank/DDBJ databases">
        <title>Genome sequence of Tessaracoccus defluvii JCM 17540T.</title>
        <authorList>
            <person name="Hyun D.-W."/>
            <person name="Bae J.-W."/>
        </authorList>
    </citation>
    <scope>NUCLEOTIDE SEQUENCE [LARGE SCALE GENOMIC DNA]</scope>
    <source>
        <strain evidence="2 3">JCM 17540</strain>
    </source>
</reference>
<sequence>MTAAFPTAARRSRLARRHALTPGSRRDDVVALADDLVAVHSTDPATVYLSLLARMQRPDLDAVERALYTDRALVRHHSLRRTLWVASRPMTRRLHSAATLGLLRQERRRTTALLADNGIDDPERWIDRARLRTLGALAEGPLAARELGRLVPELNERLTQSAAGSTGSTRGPRPSTGWGRRSRVSTSPPRSANWRAPTCARSAPSPPPTCGGGPAGRRRPPTAPSPPPAPSRSTRTPVPPGSRPATRPRTSRSTNGSRFCRRWTRPSWGGRSGPGTSPLPPPTRSTASATAAPPSGSTASSWAPGLSGPTGRSASTGSRTCPPGAAPRWRTGRGSSKGGWGRPGSRPGSPARSRRPCWPEPHQCRRSTMRMPAPSPNGEVHRSVASRPAPSGLPT</sequence>
<keyword evidence="2" id="KW-0238">DNA-binding</keyword>
<dbReference type="KEGG" id="tdf:H9L22_15910"/>
<organism evidence="2 3">
    <name type="scientific">Tessaracoccus defluvii</name>
    <dbReference type="NCBI Taxonomy" id="1285901"/>
    <lineage>
        <taxon>Bacteria</taxon>
        <taxon>Bacillati</taxon>
        <taxon>Actinomycetota</taxon>
        <taxon>Actinomycetes</taxon>
        <taxon>Propionibacteriales</taxon>
        <taxon>Propionibacteriaceae</taxon>
        <taxon>Tessaracoccus</taxon>
    </lineage>
</organism>
<name>A0A7H0H514_9ACTN</name>
<feature type="compositionally biased region" description="Polar residues" evidence="1">
    <location>
        <begin position="310"/>
        <end position="319"/>
    </location>
</feature>
<evidence type="ECO:0000256" key="1">
    <source>
        <dbReference type="SAM" id="MobiDB-lite"/>
    </source>
</evidence>
<feature type="compositionally biased region" description="Low complexity" evidence="1">
    <location>
        <begin position="284"/>
        <end position="305"/>
    </location>
</feature>
<gene>
    <name evidence="2" type="ORF">H9L22_15910</name>
</gene>
<dbReference type="AlphaFoldDB" id="A0A7H0H514"/>
<dbReference type="Proteomes" id="UP000516117">
    <property type="component" value="Chromosome"/>
</dbReference>
<evidence type="ECO:0000313" key="3">
    <source>
        <dbReference type="Proteomes" id="UP000516117"/>
    </source>
</evidence>